<feature type="region of interest" description="Disordered" evidence="1">
    <location>
        <begin position="126"/>
        <end position="145"/>
    </location>
</feature>
<name>A0A7S3W4S6_EMIHU</name>
<reference evidence="2" key="1">
    <citation type="submission" date="2021-01" db="EMBL/GenBank/DDBJ databases">
        <authorList>
            <person name="Corre E."/>
            <person name="Pelletier E."/>
            <person name="Niang G."/>
            <person name="Scheremetjew M."/>
            <person name="Finn R."/>
            <person name="Kale V."/>
            <person name="Holt S."/>
            <person name="Cochrane G."/>
            <person name="Meng A."/>
            <person name="Brown T."/>
            <person name="Cohen L."/>
        </authorList>
    </citation>
    <scope>NUCLEOTIDE SEQUENCE</scope>
    <source>
        <strain evidence="2">379</strain>
    </source>
</reference>
<feature type="compositionally biased region" description="Polar residues" evidence="1">
    <location>
        <begin position="134"/>
        <end position="145"/>
    </location>
</feature>
<proteinExistence type="predicted"/>
<dbReference type="AlphaFoldDB" id="A0A7S3W4S6"/>
<evidence type="ECO:0000256" key="1">
    <source>
        <dbReference type="SAM" id="MobiDB-lite"/>
    </source>
</evidence>
<evidence type="ECO:0000313" key="2">
    <source>
        <dbReference type="EMBL" id="CAE0536465.1"/>
    </source>
</evidence>
<protein>
    <submittedName>
        <fullName evidence="2">Uncharacterized protein</fullName>
    </submittedName>
</protein>
<dbReference type="EMBL" id="HBIR01012326">
    <property type="protein sequence ID" value="CAE0536465.1"/>
    <property type="molecule type" value="Transcribed_RNA"/>
</dbReference>
<organism evidence="2">
    <name type="scientific">Emiliania huxleyi</name>
    <name type="common">Coccolithophore</name>
    <name type="synonym">Pontosphaera huxleyi</name>
    <dbReference type="NCBI Taxonomy" id="2903"/>
    <lineage>
        <taxon>Eukaryota</taxon>
        <taxon>Haptista</taxon>
        <taxon>Haptophyta</taxon>
        <taxon>Prymnesiophyceae</taxon>
        <taxon>Isochrysidales</taxon>
        <taxon>Noelaerhabdaceae</taxon>
        <taxon>Emiliania</taxon>
    </lineage>
</organism>
<accession>A0A7S3W4S6</accession>
<sequence length="145" mass="15713">MAGRAFLQARVAEWDALSELLHENEQLRRAVDGGLAAAGGGVGASADAAAAGASGVGHCVRLRAGAAVRLRSCMDAWKVFTLRSRWRRHAAQAGRLALLIDRRTRRSLGELRRTWHLSLPHNREQLREHRKSSSIDGGSVTVSSV</sequence>
<gene>
    <name evidence="2" type="ORF">EHUX00137_LOCUS8995</name>
</gene>